<evidence type="ECO:0000313" key="3">
    <source>
        <dbReference type="Proteomes" id="UP000637643"/>
    </source>
</evidence>
<reference evidence="2" key="1">
    <citation type="journal article" date="2014" name="Int. J. Syst. Evol. Microbiol.">
        <title>Complete genome sequence of Corynebacterium casei LMG S-19264T (=DSM 44701T), isolated from a smear-ripened cheese.</title>
        <authorList>
            <consortium name="US DOE Joint Genome Institute (JGI-PGF)"/>
            <person name="Walter F."/>
            <person name="Albersmeier A."/>
            <person name="Kalinowski J."/>
            <person name="Ruckert C."/>
        </authorList>
    </citation>
    <scope>NUCLEOTIDE SEQUENCE</scope>
    <source>
        <strain evidence="2">CGMCC 1.16134</strain>
    </source>
</reference>
<reference evidence="2" key="2">
    <citation type="submission" date="2020-09" db="EMBL/GenBank/DDBJ databases">
        <authorList>
            <person name="Sun Q."/>
            <person name="Zhou Y."/>
        </authorList>
    </citation>
    <scope>NUCLEOTIDE SEQUENCE</scope>
    <source>
        <strain evidence="2">CGMCC 1.16134</strain>
    </source>
</reference>
<keyword evidence="1" id="KW-1133">Transmembrane helix</keyword>
<sequence>MNILISSAFNSLGGLVIVWLFSKEMFDLIIAWLPGMLLLSVVLHTIALYVYARMDSKRQAEELKKILK</sequence>
<name>A0A917C2G6_9BACL</name>
<evidence type="ECO:0008006" key="4">
    <source>
        <dbReference type="Google" id="ProtNLM"/>
    </source>
</evidence>
<evidence type="ECO:0000313" key="2">
    <source>
        <dbReference type="EMBL" id="GGF66888.1"/>
    </source>
</evidence>
<dbReference type="RefSeq" id="WP_189022500.1">
    <property type="nucleotide sequence ID" value="NZ_BMKR01000003.1"/>
</dbReference>
<gene>
    <name evidence="2" type="ORF">GCM10010912_09830</name>
</gene>
<keyword evidence="1" id="KW-0812">Transmembrane</keyword>
<proteinExistence type="predicted"/>
<dbReference type="EMBL" id="BMKR01000003">
    <property type="protein sequence ID" value="GGF66888.1"/>
    <property type="molecule type" value="Genomic_DNA"/>
</dbReference>
<organism evidence="2 3">
    <name type="scientific">Paenibacillus albidus</name>
    <dbReference type="NCBI Taxonomy" id="2041023"/>
    <lineage>
        <taxon>Bacteria</taxon>
        <taxon>Bacillati</taxon>
        <taxon>Bacillota</taxon>
        <taxon>Bacilli</taxon>
        <taxon>Bacillales</taxon>
        <taxon>Paenibacillaceae</taxon>
        <taxon>Paenibacillus</taxon>
    </lineage>
</organism>
<feature type="transmembrane region" description="Helical" evidence="1">
    <location>
        <begin position="29"/>
        <end position="51"/>
    </location>
</feature>
<accession>A0A917C2G6</accession>
<comment type="caution">
    <text evidence="2">The sequence shown here is derived from an EMBL/GenBank/DDBJ whole genome shotgun (WGS) entry which is preliminary data.</text>
</comment>
<dbReference type="AlphaFoldDB" id="A0A917C2G6"/>
<keyword evidence="1" id="KW-0472">Membrane</keyword>
<keyword evidence="3" id="KW-1185">Reference proteome</keyword>
<protein>
    <recommendedName>
        <fullName evidence="4">DUF3021 family protein</fullName>
    </recommendedName>
</protein>
<dbReference type="Proteomes" id="UP000637643">
    <property type="component" value="Unassembled WGS sequence"/>
</dbReference>
<evidence type="ECO:0000256" key="1">
    <source>
        <dbReference type="SAM" id="Phobius"/>
    </source>
</evidence>